<evidence type="ECO:0000256" key="6">
    <source>
        <dbReference type="SAM" id="Phobius"/>
    </source>
</evidence>
<keyword evidence="4" id="KW-0720">Serine protease</keyword>
<evidence type="ECO:0000256" key="3">
    <source>
        <dbReference type="ARBA" id="ARBA00022801"/>
    </source>
</evidence>
<evidence type="ECO:0000256" key="5">
    <source>
        <dbReference type="PROSITE-ProRule" id="PRU01240"/>
    </source>
</evidence>
<comment type="caution">
    <text evidence="5">Lacks conserved residue(s) required for the propagation of feature annotation.</text>
</comment>
<gene>
    <name evidence="8" type="ORF">ACFQ07_19305</name>
</gene>
<accession>A0ABW3CJB5</accession>
<evidence type="ECO:0000313" key="9">
    <source>
        <dbReference type="Proteomes" id="UP001597083"/>
    </source>
</evidence>
<reference evidence="9" key="1">
    <citation type="journal article" date="2019" name="Int. J. Syst. Evol. Microbiol.">
        <title>The Global Catalogue of Microorganisms (GCM) 10K type strain sequencing project: providing services to taxonomists for standard genome sequencing and annotation.</title>
        <authorList>
            <consortium name="The Broad Institute Genomics Platform"/>
            <consortium name="The Broad Institute Genome Sequencing Center for Infectious Disease"/>
            <person name="Wu L."/>
            <person name="Ma J."/>
        </authorList>
    </citation>
    <scope>NUCLEOTIDE SEQUENCE [LARGE SCALE GENOMIC DNA]</scope>
    <source>
        <strain evidence="9">JCM 31696</strain>
    </source>
</reference>
<dbReference type="InterPro" id="IPR050131">
    <property type="entry name" value="Peptidase_S8_subtilisin-like"/>
</dbReference>
<keyword evidence="6" id="KW-0472">Membrane</keyword>
<keyword evidence="2" id="KW-0645">Protease</keyword>
<keyword evidence="9" id="KW-1185">Reference proteome</keyword>
<evidence type="ECO:0000256" key="1">
    <source>
        <dbReference type="ARBA" id="ARBA00011073"/>
    </source>
</evidence>
<feature type="non-terminal residue" evidence="8">
    <location>
        <position position="287"/>
    </location>
</feature>
<protein>
    <submittedName>
        <fullName evidence="8">S8 family serine peptidase</fullName>
    </submittedName>
</protein>
<keyword evidence="6" id="KW-0812">Transmembrane</keyword>
<evidence type="ECO:0000313" key="8">
    <source>
        <dbReference type="EMBL" id="MFD0854395.1"/>
    </source>
</evidence>
<comment type="similarity">
    <text evidence="1 5">Belongs to the peptidase S8 family.</text>
</comment>
<dbReference type="Gene3D" id="3.40.50.200">
    <property type="entry name" value="Peptidase S8/S53 domain"/>
    <property type="match status" value="1"/>
</dbReference>
<sequence length="287" mass="30080">LIASRGGRSGFLGVAPEAKILPVAAQNSPAYAKGIRFAADKGAQVINLSQAVPGPCPDDLQDSIVHALGKGAVVVAGAGNDATTGNSSMHPANCKGVLVAGAVDAELRPWVKTQRQPYVTVAAPGYLVGSVHPDGRVQTNLAGTSQASALTSGIIALVRSKFPNMSNREVVRQVIASAKDIGPRGRDQQTGYGFIRPYRIMQGSIPKNTPNPVFDEYDQVAKDAKPETDITPGTREWAQTDNSFSFIMFGIIGAVLLTVVLLVVFITRRRSRNTPPGPPGPVPGAPP</sequence>
<dbReference type="PANTHER" id="PTHR43806:SF11">
    <property type="entry name" value="CEREVISIN-RELATED"/>
    <property type="match status" value="1"/>
</dbReference>
<evidence type="ECO:0000256" key="2">
    <source>
        <dbReference type="ARBA" id="ARBA00022670"/>
    </source>
</evidence>
<dbReference type="PANTHER" id="PTHR43806">
    <property type="entry name" value="PEPTIDASE S8"/>
    <property type="match status" value="1"/>
</dbReference>
<feature type="non-terminal residue" evidence="8">
    <location>
        <position position="1"/>
    </location>
</feature>
<evidence type="ECO:0000256" key="4">
    <source>
        <dbReference type="ARBA" id="ARBA00022825"/>
    </source>
</evidence>
<keyword evidence="6" id="KW-1133">Transmembrane helix</keyword>
<dbReference type="InterPro" id="IPR036852">
    <property type="entry name" value="Peptidase_S8/S53_dom_sf"/>
</dbReference>
<dbReference type="Pfam" id="PF00082">
    <property type="entry name" value="Peptidase_S8"/>
    <property type="match status" value="1"/>
</dbReference>
<comment type="caution">
    <text evidence="8">The sequence shown here is derived from an EMBL/GenBank/DDBJ whole genome shotgun (WGS) entry which is preliminary data.</text>
</comment>
<organism evidence="8 9">
    <name type="scientific">Actinomadura adrarensis</name>
    <dbReference type="NCBI Taxonomy" id="1819600"/>
    <lineage>
        <taxon>Bacteria</taxon>
        <taxon>Bacillati</taxon>
        <taxon>Actinomycetota</taxon>
        <taxon>Actinomycetes</taxon>
        <taxon>Streptosporangiales</taxon>
        <taxon>Thermomonosporaceae</taxon>
        <taxon>Actinomadura</taxon>
    </lineage>
</organism>
<dbReference type="InterPro" id="IPR000209">
    <property type="entry name" value="Peptidase_S8/S53_dom"/>
</dbReference>
<name>A0ABW3CJB5_9ACTN</name>
<keyword evidence="3" id="KW-0378">Hydrolase</keyword>
<dbReference type="EMBL" id="JBHTIR010002907">
    <property type="protein sequence ID" value="MFD0854395.1"/>
    <property type="molecule type" value="Genomic_DNA"/>
</dbReference>
<dbReference type="SUPFAM" id="SSF52743">
    <property type="entry name" value="Subtilisin-like"/>
    <property type="match status" value="1"/>
</dbReference>
<evidence type="ECO:0000259" key="7">
    <source>
        <dbReference type="Pfam" id="PF00082"/>
    </source>
</evidence>
<feature type="domain" description="Peptidase S8/S53" evidence="7">
    <location>
        <begin position="8"/>
        <end position="193"/>
    </location>
</feature>
<dbReference type="PROSITE" id="PS51892">
    <property type="entry name" value="SUBTILASE"/>
    <property type="match status" value="1"/>
</dbReference>
<feature type="transmembrane region" description="Helical" evidence="6">
    <location>
        <begin position="244"/>
        <end position="266"/>
    </location>
</feature>
<dbReference type="Proteomes" id="UP001597083">
    <property type="component" value="Unassembled WGS sequence"/>
</dbReference>
<proteinExistence type="inferred from homology"/>